<name>A0A059KKG5_9BURK</name>
<protein>
    <submittedName>
        <fullName evidence="1">Uncharacterized protein</fullName>
    </submittedName>
</protein>
<reference evidence="1 2" key="1">
    <citation type="journal article" date="2014" name="FEMS Microbiol. Ecol.">
        <title>Sphaerotilus natans encrusted with nanoball-shaped Fe(III) oxide minerals formed by nitrate-reducing mixotrophic Fe(II) oxidation.</title>
        <authorList>
            <person name="Park S."/>
            <person name="Kim D.H."/>
            <person name="Lee J.H."/>
            <person name="Hur H.G."/>
        </authorList>
    </citation>
    <scope>NUCLEOTIDE SEQUENCE [LARGE SCALE GENOMIC DNA]</scope>
    <source>
        <strain evidence="1 2">DSM 6575</strain>
    </source>
</reference>
<dbReference type="EMBL" id="AZRA01000070">
    <property type="protein sequence ID" value="KDB51709.1"/>
    <property type="molecule type" value="Genomic_DNA"/>
</dbReference>
<sequence length="41" mass="4472">MNQVLEINPFAMPDISATPGVSQQHCPLRHRLNAIDPADAC</sequence>
<organism evidence="1 2">
    <name type="scientific">Sphaerotilus natans subsp. natans DSM 6575</name>
    <dbReference type="NCBI Taxonomy" id="1286631"/>
    <lineage>
        <taxon>Bacteria</taxon>
        <taxon>Pseudomonadati</taxon>
        <taxon>Pseudomonadota</taxon>
        <taxon>Betaproteobacteria</taxon>
        <taxon>Burkholderiales</taxon>
        <taxon>Sphaerotilaceae</taxon>
        <taxon>Sphaerotilus</taxon>
    </lineage>
</organism>
<comment type="caution">
    <text evidence="1">The sequence shown here is derived from an EMBL/GenBank/DDBJ whole genome shotgun (WGS) entry which is preliminary data.</text>
</comment>
<accession>A0A059KKG5</accession>
<proteinExistence type="predicted"/>
<dbReference type="AlphaFoldDB" id="A0A059KKG5"/>
<keyword evidence="2" id="KW-1185">Reference proteome</keyword>
<evidence type="ECO:0000313" key="1">
    <source>
        <dbReference type="EMBL" id="KDB51709.1"/>
    </source>
</evidence>
<gene>
    <name evidence="1" type="ORF">X805_27360</name>
</gene>
<evidence type="ECO:0000313" key="2">
    <source>
        <dbReference type="Proteomes" id="UP000026714"/>
    </source>
</evidence>
<dbReference type="Proteomes" id="UP000026714">
    <property type="component" value="Unassembled WGS sequence"/>
</dbReference>